<dbReference type="InterPro" id="IPR017894">
    <property type="entry name" value="HTH_IS21_transposase_type"/>
</dbReference>
<dbReference type="PROSITE" id="PS50531">
    <property type="entry name" value="HTH_IS21"/>
    <property type="match status" value="1"/>
</dbReference>
<sequence length="338" mass="39048">MLTLEQFMEIQILYKQGMSRRAIAKKLGISRNTVRKHLEAISLPVYSNRQPQPSKLDPFKPYIQHRISTARPNNIPASVIFDEIVQQGFTGSLSLLRQYIRTTKPTPIPEPVVRFETAAGHQMQVDWGTMRSGSQPIYAFLATLGYSRMLFVTFVDNMKFETLKQCHMDSFDFFGGVPGEVLYDNMKTVVLQRDAYARGRHCFHKGLWQLSKDYGFVPRLCRPYRAQTKGKVERMVSYVRHSFYIPYVTRLNDGCKAVTLPTLNYEVKRWLHGKANVRTHATTQARPIDRLEEEQHYLLPLPHWSQLPLATGGQLSEFDMAPIHHDLAVYDALCREVR</sequence>
<evidence type="ECO:0000256" key="3">
    <source>
        <dbReference type="ARBA" id="ARBA00023125"/>
    </source>
</evidence>
<dbReference type="PANTHER" id="PTHR35004">
    <property type="entry name" value="TRANSPOSASE RV3428C-RELATED"/>
    <property type="match status" value="1"/>
</dbReference>
<dbReference type="GO" id="GO:0015074">
    <property type="term" value="P:DNA integration"/>
    <property type="evidence" value="ECO:0007669"/>
    <property type="project" value="InterPro"/>
</dbReference>
<dbReference type="InterPro" id="IPR025246">
    <property type="entry name" value="IS30-like_HTH"/>
</dbReference>
<dbReference type="SUPFAM" id="SSF53098">
    <property type="entry name" value="Ribonuclease H-like"/>
    <property type="match status" value="1"/>
</dbReference>
<comment type="similarity">
    <text evidence="1">Belongs to the transposase IS21/IS408/IS1162 family.</text>
</comment>
<evidence type="ECO:0000313" key="7">
    <source>
        <dbReference type="EMBL" id="GGW98062.1"/>
    </source>
</evidence>
<dbReference type="Pfam" id="PF00665">
    <property type="entry name" value="rve"/>
    <property type="match status" value="1"/>
</dbReference>
<reference evidence="7" key="1">
    <citation type="journal article" date="2014" name="Int. J. Syst. Evol. Microbiol.">
        <title>Complete genome sequence of Corynebacterium casei LMG S-19264T (=DSM 44701T), isolated from a smear-ripened cheese.</title>
        <authorList>
            <consortium name="US DOE Joint Genome Institute (JGI-PGF)"/>
            <person name="Walter F."/>
            <person name="Albersmeier A."/>
            <person name="Kalinowski J."/>
            <person name="Ruckert C."/>
        </authorList>
    </citation>
    <scope>NUCLEOTIDE SEQUENCE</scope>
    <source>
        <strain evidence="7">KCTC 22164</strain>
    </source>
</reference>
<keyword evidence="2" id="KW-0815">Transposition</keyword>
<organism evidence="7 8">
    <name type="scientific">Alteromonas halophila</name>
    <dbReference type="NCBI Taxonomy" id="516698"/>
    <lineage>
        <taxon>Bacteria</taxon>
        <taxon>Pseudomonadati</taxon>
        <taxon>Pseudomonadota</taxon>
        <taxon>Gammaproteobacteria</taxon>
        <taxon>Alteromonadales</taxon>
        <taxon>Alteromonadaceae</taxon>
        <taxon>Alteromonas/Salinimonas group</taxon>
        <taxon>Alteromonas</taxon>
    </lineage>
</organism>
<dbReference type="Gene3D" id="3.30.420.10">
    <property type="entry name" value="Ribonuclease H-like superfamily/Ribonuclease H"/>
    <property type="match status" value="1"/>
</dbReference>
<keyword evidence="3" id="KW-0238">DNA-binding</keyword>
<comment type="caution">
    <text evidence="7">The sequence shown here is derived from an EMBL/GenBank/DDBJ whole genome shotgun (WGS) entry which is preliminary data.</text>
</comment>
<evidence type="ECO:0000256" key="1">
    <source>
        <dbReference type="ARBA" id="ARBA00009277"/>
    </source>
</evidence>
<protein>
    <submittedName>
        <fullName evidence="7">IS21 family transposase</fullName>
    </submittedName>
</protein>
<dbReference type="PROSITE" id="PS50994">
    <property type="entry name" value="INTEGRASE"/>
    <property type="match status" value="1"/>
</dbReference>
<proteinExistence type="inferred from homology"/>
<evidence type="ECO:0000256" key="4">
    <source>
        <dbReference type="ARBA" id="ARBA00023172"/>
    </source>
</evidence>
<dbReference type="AlphaFoldDB" id="A0A918JRN9"/>
<dbReference type="InterPro" id="IPR001584">
    <property type="entry name" value="Integrase_cat-core"/>
</dbReference>
<dbReference type="Gene3D" id="1.10.10.60">
    <property type="entry name" value="Homeodomain-like"/>
    <property type="match status" value="1"/>
</dbReference>
<evidence type="ECO:0000256" key="2">
    <source>
        <dbReference type="ARBA" id="ARBA00022578"/>
    </source>
</evidence>
<feature type="domain" description="HTH IS21-type" evidence="5">
    <location>
        <begin position="5"/>
        <end position="67"/>
    </location>
</feature>
<keyword evidence="4" id="KW-0233">DNA recombination</keyword>
<dbReference type="RefSeq" id="WP_189408590.1">
    <property type="nucleotide sequence ID" value="NZ_BMXP01000023.1"/>
</dbReference>
<dbReference type="SUPFAM" id="SSF46689">
    <property type="entry name" value="Homeodomain-like"/>
    <property type="match status" value="1"/>
</dbReference>
<dbReference type="InterPro" id="IPR012337">
    <property type="entry name" value="RNaseH-like_sf"/>
</dbReference>
<gene>
    <name evidence="7" type="ORF">GCM10007391_35060</name>
</gene>
<dbReference type="PANTHER" id="PTHR35004:SF6">
    <property type="entry name" value="TRANSPOSASE"/>
    <property type="match status" value="1"/>
</dbReference>
<dbReference type="InterPro" id="IPR009057">
    <property type="entry name" value="Homeodomain-like_sf"/>
</dbReference>
<dbReference type="NCBIfam" id="NF033546">
    <property type="entry name" value="transpos_IS21"/>
    <property type="match status" value="1"/>
</dbReference>
<keyword evidence="8" id="KW-1185">Reference proteome</keyword>
<dbReference type="GO" id="GO:0003677">
    <property type="term" value="F:DNA binding"/>
    <property type="evidence" value="ECO:0007669"/>
    <property type="project" value="UniProtKB-KW"/>
</dbReference>
<dbReference type="Pfam" id="PF13936">
    <property type="entry name" value="HTH_38"/>
    <property type="match status" value="1"/>
</dbReference>
<evidence type="ECO:0000313" key="8">
    <source>
        <dbReference type="Proteomes" id="UP000631300"/>
    </source>
</evidence>
<dbReference type="Proteomes" id="UP000631300">
    <property type="component" value="Unassembled WGS sequence"/>
</dbReference>
<evidence type="ECO:0000259" key="6">
    <source>
        <dbReference type="PROSITE" id="PS50994"/>
    </source>
</evidence>
<accession>A0A918JRN9</accession>
<dbReference type="GO" id="GO:0032196">
    <property type="term" value="P:transposition"/>
    <property type="evidence" value="ECO:0007669"/>
    <property type="project" value="UniProtKB-KW"/>
</dbReference>
<dbReference type="EMBL" id="BMXP01000023">
    <property type="protein sequence ID" value="GGW98062.1"/>
    <property type="molecule type" value="Genomic_DNA"/>
</dbReference>
<evidence type="ECO:0000259" key="5">
    <source>
        <dbReference type="PROSITE" id="PS50531"/>
    </source>
</evidence>
<dbReference type="GO" id="GO:0006310">
    <property type="term" value="P:DNA recombination"/>
    <property type="evidence" value="ECO:0007669"/>
    <property type="project" value="UniProtKB-KW"/>
</dbReference>
<name>A0A918JRN9_9ALTE</name>
<feature type="domain" description="Integrase catalytic" evidence="6">
    <location>
        <begin position="101"/>
        <end position="295"/>
    </location>
</feature>
<dbReference type="InterPro" id="IPR036397">
    <property type="entry name" value="RNaseH_sf"/>
</dbReference>
<reference evidence="7" key="2">
    <citation type="submission" date="2020-09" db="EMBL/GenBank/DDBJ databases">
        <authorList>
            <person name="Sun Q."/>
            <person name="Kim S."/>
        </authorList>
    </citation>
    <scope>NUCLEOTIDE SEQUENCE</scope>
    <source>
        <strain evidence="7">KCTC 22164</strain>
    </source>
</reference>